<dbReference type="OrthoDB" id="286090at2"/>
<reference evidence="6" key="1">
    <citation type="submission" date="2016-10" db="EMBL/GenBank/DDBJ databases">
        <authorList>
            <person name="Varghese N."/>
            <person name="Submissions S."/>
        </authorList>
    </citation>
    <scope>NUCLEOTIDE SEQUENCE [LARGE SCALE GENOMIC DNA]</scope>
    <source>
        <strain evidence="6">DSM 44232</strain>
    </source>
</reference>
<dbReference type="Pfam" id="PF00575">
    <property type="entry name" value="S1"/>
    <property type="match status" value="2"/>
</dbReference>
<protein>
    <submittedName>
        <fullName evidence="5">Small subunit ribosomal protein S1</fullName>
    </submittedName>
</protein>
<dbReference type="SUPFAM" id="SSF50249">
    <property type="entry name" value="Nucleic acid-binding proteins"/>
    <property type="match status" value="2"/>
</dbReference>
<gene>
    <name evidence="5" type="ORF">SAMN04488564_11491</name>
</gene>
<evidence type="ECO:0000313" key="6">
    <source>
        <dbReference type="Proteomes" id="UP000198583"/>
    </source>
</evidence>
<keyword evidence="3" id="KW-0687">Ribonucleoprotein</keyword>
<proteinExistence type="inferred from homology"/>
<dbReference type="PANTHER" id="PTHR10724">
    <property type="entry name" value="30S RIBOSOMAL PROTEIN S1"/>
    <property type="match status" value="1"/>
</dbReference>
<evidence type="ECO:0000313" key="5">
    <source>
        <dbReference type="EMBL" id="SFR28530.1"/>
    </source>
</evidence>
<dbReference type="InterPro" id="IPR050437">
    <property type="entry name" value="Ribos_protein_bS1-like"/>
</dbReference>
<dbReference type="SMART" id="SM00316">
    <property type="entry name" value="S1"/>
    <property type="match status" value="2"/>
</dbReference>
<evidence type="ECO:0000256" key="2">
    <source>
        <dbReference type="ARBA" id="ARBA00022980"/>
    </source>
</evidence>
<keyword evidence="2 5" id="KW-0689">Ribosomal protein</keyword>
<organism evidence="5 6">
    <name type="scientific">Lentzea waywayandensis</name>
    <dbReference type="NCBI Taxonomy" id="84724"/>
    <lineage>
        <taxon>Bacteria</taxon>
        <taxon>Bacillati</taxon>
        <taxon>Actinomycetota</taxon>
        <taxon>Actinomycetes</taxon>
        <taxon>Pseudonocardiales</taxon>
        <taxon>Pseudonocardiaceae</taxon>
        <taxon>Lentzea</taxon>
    </lineage>
</organism>
<dbReference type="Gene3D" id="2.40.50.140">
    <property type="entry name" value="Nucleic acid-binding proteins"/>
    <property type="match status" value="2"/>
</dbReference>
<dbReference type="EMBL" id="FOYL01000014">
    <property type="protein sequence ID" value="SFR28530.1"/>
    <property type="molecule type" value="Genomic_DNA"/>
</dbReference>
<evidence type="ECO:0000256" key="3">
    <source>
        <dbReference type="ARBA" id="ARBA00023274"/>
    </source>
</evidence>
<dbReference type="GO" id="GO:0022627">
    <property type="term" value="C:cytosolic small ribosomal subunit"/>
    <property type="evidence" value="ECO:0007669"/>
    <property type="project" value="TreeGrafter"/>
</dbReference>
<name>A0A1I6FEZ5_9PSEU</name>
<feature type="domain" description="S1 motif" evidence="4">
    <location>
        <begin position="123"/>
        <end position="185"/>
    </location>
</feature>
<evidence type="ECO:0000259" key="4">
    <source>
        <dbReference type="PROSITE" id="PS50126"/>
    </source>
</evidence>
<dbReference type="PANTHER" id="PTHR10724:SF7">
    <property type="entry name" value="SMALL RIBOSOMAL SUBUNIT PROTEIN BS1C"/>
    <property type="match status" value="1"/>
</dbReference>
<feature type="domain" description="S1 motif" evidence="4">
    <location>
        <begin position="30"/>
        <end position="106"/>
    </location>
</feature>
<dbReference type="GO" id="GO:0006412">
    <property type="term" value="P:translation"/>
    <property type="evidence" value="ECO:0007669"/>
    <property type="project" value="TreeGrafter"/>
</dbReference>
<dbReference type="InterPro" id="IPR012340">
    <property type="entry name" value="NA-bd_OB-fold"/>
</dbReference>
<dbReference type="InterPro" id="IPR003029">
    <property type="entry name" value="S1_domain"/>
</dbReference>
<dbReference type="AlphaFoldDB" id="A0A1I6FEZ5"/>
<comment type="similarity">
    <text evidence="1">Belongs to the bacterial ribosomal protein bS1 family.</text>
</comment>
<dbReference type="GO" id="GO:0003735">
    <property type="term" value="F:structural constituent of ribosome"/>
    <property type="evidence" value="ECO:0007669"/>
    <property type="project" value="TreeGrafter"/>
</dbReference>
<dbReference type="GO" id="GO:0003729">
    <property type="term" value="F:mRNA binding"/>
    <property type="evidence" value="ECO:0007669"/>
    <property type="project" value="TreeGrafter"/>
</dbReference>
<dbReference type="Proteomes" id="UP000198583">
    <property type="component" value="Unassembled WGS sequence"/>
</dbReference>
<dbReference type="PROSITE" id="PS50126">
    <property type="entry name" value="S1"/>
    <property type="match status" value="2"/>
</dbReference>
<keyword evidence="6" id="KW-1185">Reference proteome</keyword>
<dbReference type="CDD" id="cd00164">
    <property type="entry name" value="S1_like"/>
    <property type="match status" value="1"/>
</dbReference>
<evidence type="ECO:0000256" key="1">
    <source>
        <dbReference type="ARBA" id="ARBA00006767"/>
    </source>
</evidence>
<accession>A0A1I6FEZ5</accession>
<dbReference type="STRING" id="84724.SAMN04488564_11491"/>
<sequence>MARVSPHERWLEMVREYPDLHAFLSGPRSGDVLSGTVAAVERFGVFVRLDDGPAHPFFPGVGFVTIPDLTWHHIDDMSEVVSAGQRVTGEFLDYDTWNMEARLSLKALQPDPFQEFADAVTAGHELRGLVTKAVPFGVFVRVADGVEGFLHEDEFGAAPPREGDELHVVVADVDRERRRVNLTSGRG</sequence>